<keyword evidence="4" id="KW-1185">Reference proteome</keyword>
<name>A0A9N8JWW9_9PEZI</name>
<dbReference type="AlphaFoldDB" id="A0A9N8JWW9"/>
<feature type="compositionally biased region" description="Basic and acidic residues" evidence="2">
    <location>
        <begin position="132"/>
        <end position="154"/>
    </location>
</feature>
<evidence type="ECO:0000256" key="2">
    <source>
        <dbReference type="SAM" id="MobiDB-lite"/>
    </source>
</evidence>
<sequence length="154" mass="17700">MVTPADMIRELALTNKRLVKKVEAIQLDNHNLRVTNDMLKNKAATDQAVMNAAVTIKNLEAYNQTLENENLHLREQLEHCAEKKKIDQKLEILRNEVEAIDEELAKRVAEMNIMQELGDKMNLLKQLSGQEDGQKENESDSDDVFKERTKKANE</sequence>
<dbReference type="EMBL" id="CAIJEO010000006">
    <property type="protein sequence ID" value="CAD0094808.1"/>
    <property type="molecule type" value="Genomic_DNA"/>
</dbReference>
<comment type="caution">
    <text evidence="3">The sequence shown here is derived from an EMBL/GenBank/DDBJ whole genome shotgun (WGS) entry which is preliminary data.</text>
</comment>
<reference evidence="3" key="1">
    <citation type="submission" date="2020-06" db="EMBL/GenBank/DDBJ databases">
        <authorList>
            <person name="Onetto C."/>
        </authorList>
    </citation>
    <scope>NUCLEOTIDE SEQUENCE</scope>
</reference>
<organism evidence="3 4">
    <name type="scientific">Aureobasidium mustum</name>
    <dbReference type="NCBI Taxonomy" id="2773714"/>
    <lineage>
        <taxon>Eukaryota</taxon>
        <taxon>Fungi</taxon>
        <taxon>Dikarya</taxon>
        <taxon>Ascomycota</taxon>
        <taxon>Pezizomycotina</taxon>
        <taxon>Dothideomycetes</taxon>
        <taxon>Dothideomycetidae</taxon>
        <taxon>Dothideales</taxon>
        <taxon>Saccotheciaceae</taxon>
        <taxon>Aureobasidium</taxon>
    </lineage>
</organism>
<feature type="coiled-coil region" evidence="1">
    <location>
        <begin position="49"/>
        <end position="110"/>
    </location>
</feature>
<proteinExistence type="predicted"/>
<keyword evidence="1" id="KW-0175">Coiled coil</keyword>
<evidence type="ECO:0000256" key="1">
    <source>
        <dbReference type="SAM" id="Coils"/>
    </source>
</evidence>
<feature type="region of interest" description="Disordered" evidence="2">
    <location>
        <begin position="126"/>
        <end position="154"/>
    </location>
</feature>
<gene>
    <name evidence="3" type="ORF">AWRI4233_LOCUS4884</name>
</gene>
<evidence type="ECO:0000313" key="3">
    <source>
        <dbReference type="EMBL" id="CAD0094808.1"/>
    </source>
</evidence>
<evidence type="ECO:0000313" key="4">
    <source>
        <dbReference type="Proteomes" id="UP000714618"/>
    </source>
</evidence>
<protein>
    <submittedName>
        <fullName evidence="3">Uncharacterized protein</fullName>
    </submittedName>
</protein>
<dbReference type="OrthoDB" id="3919323at2759"/>
<dbReference type="Proteomes" id="UP000714618">
    <property type="component" value="Unassembled WGS sequence"/>
</dbReference>
<accession>A0A9N8JWW9</accession>